<dbReference type="InterPro" id="IPR017871">
    <property type="entry name" value="ABC_transporter-like_CS"/>
</dbReference>
<gene>
    <name evidence="5" type="ORF">J0895_21120</name>
</gene>
<dbReference type="GO" id="GO:0005524">
    <property type="term" value="F:ATP binding"/>
    <property type="evidence" value="ECO:0007669"/>
    <property type="project" value="UniProtKB-KW"/>
</dbReference>
<dbReference type="Pfam" id="PF00005">
    <property type="entry name" value="ABC_tran"/>
    <property type="match status" value="1"/>
</dbReference>
<keyword evidence="1" id="KW-0813">Transport</keyword>
<dbReference type="RefSeq" id="WP_207089970.1">
    <property type="nucleotide sequence ID" value="NZ_JAFLQW010000555.1"/>
</dbReference>
<dbReference type="InterPro" id="IPR015854">
    <property type="entry name" value="ABC_transpr_LolD-like"/>
</dbReference>
<dbReference type="Gene3D" id="3.40.50.300">
    <property type="entry name" value="P-loop containing nucleotide triphosphate hydrolases"/>
    <property type="match status" value="1"/>
</dbReference>
<dbReference type="Proteomes" id="UP000664844">
    <property type="component" value="Unassembled WGS sequence"/>
</dbReference>
<dbReference type="InterPro" id="IPR027417">
    <property type="entry name" value="P-loop_NTPase"/>
</dbReference>
<evidence type="ECO:0000256" key="3">
    <source>
        <dbReference type="ARBA" id="ARBA00022840"/>
    </source>
</evidence>
<evidence type="ECO:0000313" key="6">
    <source>
        <dbReference type="Proteomes" id="UP000664844"/>
    </source>
</evidence>
<dbReference type="PROSITE" id="PS00211">
    <property type="entry name" value="ABC_TRANSPORTER_1"/>
    <property type="match status" value="1"/>
</dbReference>
<organism evidence="5 6">
    <name type="scientific">Phormidium pseudopriestleyi FRX01</name>
    <dbReference type="NCBI Taxonomy" id="1759528"/>
    <lineage>
        <taxon>Bacteria</taxon>
        <taxon>Bacillati</taxon>
        <taxon>Cyanobacteriota</taxon>
        <taxon>Cyanophyceae</taxon>
        <taxon>Oscillatoriophycideae</taxon>
        <taxon>Oscillatoriales</taxon>
        <taxon>Oscillatoriaceae</taxon>
        <taxon>Phormidium</taxon>
    </lineage>
</organism>
<evidence type="ECO:0000259" key="4">
    <source>
        <dbReference type="PROSITE" id="PS50893"/>
    </source>
</evidence>
<protein>
    <submittedName>
        <fullName evidence="5">ATP-binding cassette domain-containing protein</fullName>
    </submittedName>
</protein>
<evidence type="ECO:0000256" key="2">
    <source>
        <dbReference type="ARBA" id="ARBA00022741"/>
    </source>
</evidence>
<name>A0ABS3FY49_9CYAN</name>
<dbReference type="InterPro" id="IPR003593">
    <property type="entry name" value="AAA+_ATPase"/>
</dbReference>
<comment type="caution">
    <text evidence="5">The sequence shown here is derived from an EMBL/GenBank/DDBJ whole genome shotgun (WGS) entry which is preliminary data.</text>
</comment>
<dbReference type="InterPro" id="IPR015856">
    <property type="entry name" value="ABC_transpr_CbiO/EcfA_su"/>
</dbReference>
<evidence type="ECO:0000256" key="1">
    <source>
        <dbReference type="ARBA" id="ARBA00022448"/>
    </source>
</evidence>
<sequence>MPIERNAQLRLDRVSLNAAIAGARMEKPILNEICFEVYPGDRLAIVGPSGGGKTSLLRLMPRLIDPSSGTLYLDGEDYRKIPVLELRQQVTLVLQESKLLGMTVKEAIAYPLNLRGMKSPQIQERVSTWMDRLHLPTEWLERTEMQLSVGQRQLVALCRALVIEPKILLLDEPTSALDVGRAEHLLQVLAEVALNTETTLIMVNHQLDLAQQFCNRLLYLHKGTLLEDLPEEQIDSARLRSAIIQAEAEAASEWE</sequence>
<proteinExistence type="predicted"/>
<dbReference type="InterPro" id="IPR003439">
    <property type="entry name" value="ABC_transporter-like_ATP-bd"/>
</dbReference>
<evidence type="ECO:0000313" key="5">
    <source>
        <dbReference type="EMBL" id="MBO0351536.1"/>
    </source>
</evidence>
<dbReference type="CDD" id="cd03225">
    <property type="entry name" value="ABC_cobalt_CbiO_domain1"/>
    <property type="match status" value="1"/>
</dbReference>
<keyword evidence="3 5" id="KW-0067">ATP-binding</keyword>
<feature type="domain" description="ABC transporter" evidence="4">
    <location>
        <begin position="9"/>
        <end position="247"/>
    </location>
</feature>
<dbReference type="EMBL" id="JAFLQW010000555">
    <property type="protein sequence ID" value="MBO0351536.1"/>
    <property type="molecule type" value="Genomic_DNA"/>
</dbReference>
<keyword evidence="6" id="KW-1185">Reference proteome</keyword>
<accession>A0ABS3FY49</accession>
<dbReference type="PANTHER" id="PTHR24220">
    <property type="entry name" value="IMPORT ATP-BINDING PROTEIN"/>
    <property type="match status" value="1"/>
</dbReference>
<dbReference type="SUPFAM" id="SSF52540">
    <property type="entry name" value="P-loop containing nucleoside triphosphate hydrolases"/>
    <property type="match status" value="1"/>
</dbReference>
<dbReference type="SMART" id="SM00382">
    <property type="entry name" value="AAA"/>
    <property type="match status" value="1"/>
</dbReference>
<keyword evidence="2" id="KW-0547">Nucleotide-binding</keyword>
<dbReference type="PROSITE" id="PS50893">
    <property type="entry name" value="ABC_TRANSPORTER_2"/>
    <property type="match status" value="1"/>
</dbReference>
<reference evidence="5 6" key="1">
    <citation type="submission" date="2021-03" db="EMBL/GenBank/DDBJ databases">
        <title>Metabolic Capacity of the Antarctic Cyanobacterium Phormidium pseudopriestleyi that Sustains Oxygenic Photosynthesis in the Presence of Hydrogen Sulfide.</title>
        <authorList>
            <person name="Lumian J.E."/>
            <person name="Jungblut A.D."/>
            <person name="Dillon M.L."/>
            <person name="Hawes I."/>
            <person name="Doran P.T."/>
            <person name="Mackey T.J."/>
            <person name="Dick G.J."/>
            <person name="Grettenberger C.L."/>
            <person name="Sumner D.Y."/>
        </authorList>
    </citation>
    <scope>NUCLEOTIDE SEQUENCE [LARGE SCALE GENOMIC DNA]</scope>
    <source>
        <strain evidence="5 6">FRX01</strain>
    </source>
</reference>